<keyword evidence="1" id="KW-0812">Transmembrane</keyword>
<evidence type="ECO:0000313" key="2">
    <source>
        <dbReference type="EMBL" id="QHT10020.1"/>
    </source>
</evidence>
<keyword evidence="1" id="KW-1133">Transmembrane helix</keyword>
<evidence type="ECO:0000256" key="1">
    <source>
        <dbReference type="SAM" id="Phobius"/>
    </source>
</evidence>
<dbReference type="AlphaFoldDB" id="A0A6C0D1A6"/>
<feature type="transmembrane region" description="Helical" evidence="1">
    <location>
        <begin position="100"/>
        <end position="122"/>
    </location>
</feature>
<dbReference type="EMBL" id="MN739518">
    <property type="protein sequence ID" value="QHT10020.1"/>
    <property type="molecule type" value="Genomic_DNA"/>
</dbReference>
<protein>
    <submittedName>
        <fullName evidence="2">Uncharacterized protein</fullName>
    </submittedName>
</protein>
<name>A0A6C0D1A6_9ZZZZ</name>
<proteinExistence type="predicted"/>
<sequence>MSNQRRLTRRQLQTKVGKLIAESDVESALKILTNEPNMDEPLRMTRLTNIAKSYHRMNDLEKETEVHDIIRTKPWIYYVDYTDDPKTKHPVNASLSRSKLLLYVNKILGILGLCMGIAYSGYTGIYVDFVKIKEDKEFRPLFFLKTVLLMSVSLYLFFYHSLSFVMTKIERHIELFILYLLYLFLFLNYQITFYTIITTSKYRKH</sequence>
<feature type="transmembrane region" description="Helical" evidence="1">
    <location>
        <begin position="176"/>
        <end position="197"/>
    </location>
</feature>
<organism evidence="2">
    <name type="scientific">viral metagenome</name>
    <dbReference type="NCBI Taxonomy" id="1070528"/>
    <lineage>
        <taxon>unclassified sequences</taxon>
        <taxon>metagenomes</taxon>
        <taxon>organismal metagenomes</taxon>
    </lineage>
</organism>
<keyword evidence="1" id="KW-0472">Membrane</keyword>
<feature type="transmembrane region" description="Helical" evidence="1">
    <location>
        <begin position="142"/>
        <end position="164"/>
    </location>
</feature>
<accession>A0A6C0D1A6</accession>
<reference evidence="2" key="1">
    <citation type="journal article" date="2020" name="Nature">
        <title>Giant virus diversity and host interactions through global metagenomics.</title>
        <authorList>
            <person name="Schulz F."/>
            <person name="Roux S."/>
            <person name="Paez-Espino D."/>
            <person name="Jungbluth S."/>
            <person name="Walsh D.A."/>
            <person name="Denef V.J."/>
            <person name="McMahon K.D."/>
            <person name="Konstantinidis K.T."/>
            <person name="Eloe-Fadrosh E.A."/>
            <person name="Kyrpides N.C."/>
            <person name="Woyke T."/>
        </authorList>
    </citation>
    <scope>NUCLEOTIDE SEQUENCE</scope>
    <source>
        <strain evidence="2">GVMAG-M-3300023174-104</strain>
    </source>
</reference>